<proteinExistence type="predicted"/>
<protein>
    <recommendedName>
        <fullName evidence="1">DinB-like domain-containing protein</fullName>
    </recommendedName>
</protein>
<feature type="domain" description="DinB-like" evidence="1">
    <location>
        <begin position="24"/>
        <end position="139"/>
    </location>
</feature>
<dbReference type="RefSeq" id="WP_066287607.1">
    <property type="nucleotide sequence ID" value="NZ_CP016761.1"/>
</dbReference>
<dbReference type="OrthoDB" id="9798830at2"/>
<dbReference type="AlphaFoldDB" id="A0A1B1Z2Q4"/>
<evidence type="ECO:0000313" key="3">
    <source>
        <dbReference type="Proteomes" id="UP000077412"/>
    </source>
</evidence>
<reference evidence="2 3" key="1">
    <citation type="submission" date="2016-08" db="EMBL/GenBank/DDBJ databases">
        <title>Complete genome sequence of Fictibacillus arsenicus G25-54, a strain with toxicity to nematodes and a potential arsenic-resistance activity.</title>
        <authorList>
            <person name="Zheng Z."/>
        </authorList>
    </citation>
    <scope>NUCLEOTIDE SEQUENCE [LARGE SCALE GENOMIC DNA]</scope>
    <source>
        <strain evidence="2 3">G25-54</strain>
    </source>
</reference>
<dbReference type="EMBL" id="CP016761">
    <property type="protein sequence ID" value="ANX11599.1"/>
    <property type="molecule type" value="Genomic_DNA"/>
</dbReference>
<dbReference type="InterPro" id="IPR024775">
    <property type="entry name" value="DinB-like"/>
</dbReference>
<dbReference type="STRING" id="255247.ABE41_006230"/>
<organism evidence="2 3">
    <name type="scientific">Fictibacillus arsenicus</name>
    <dbReference type="NCBI Taxonomy" id="255247"/>
    <lineage>
        <taxon>Bacteria</taxon>
        <taxon>Bacillati</taxon>
        <taxon>Bacillota</taxon>
        <taxon>Bacilli</taxon>
        <taxon>Bacillales</taxon>
        <taxon>Fictibacillaceae</taxon>
        <taxon>Fictibacillus</taxon>
    </lineage>
</organism>
<keyword evidence="3" id="KW-1185">Reference proteome</keyword>
<evidence type="ECO:0000313" key="2">
    <source>
        <dbReference type="EMBL" id="ANX11599.1"/>
    </source>
</evidence>
<name>A0A1B1Z2Q4_9BACL</name>
<dbReference type="Gene3D" id="1.20.120.450">
    <property type="entry name" value="dinb family like domain"/>
    <property type="match status" value="1"/>
</dbReference>
<dbReference type="SUPFAM" id="SSF109854">
    <property type="entry name" value="DinB/YfiT-like putative metalloenzymes"/>
    <property type="match status" value="1"/>
</dbReference>
<dbReference type="Proteomes" id="UP000077412">
    <property type="component" value="Chromosome"/>
</dbReference>
<evidence type="ECO:0000259" key="1">
    <source>
        <dbReference type="Pfam" id="PF12867"/>
    </source>
</evidence>
<dbReference type="Pfam" id="PF12867">
    <property type="entry name" value="DinB_2"/>
    <property type="match status" value="1"/>
</dbReference>
<sequence>MDRIDLLLNVLDSTYEKESWYAPLKQAIEGITAQQACWRPAGEATKTIWENVNHLIYYKERLVSNMQGIEWTHNLDGDQTFNLTEQSNDDKEWNKVVERAEDVYHRLRDLLIKTSEEELNQNSLEGKLLDIFLHDAYHTGQIIQIRKMQGSWPSHR</sequence>
<dbReference type="InterPro" id="IPR034660">
    <property type="entry name" value="DinB/YfiT-like"/>
</dbReference>
<gene>
    <name evidence="2" type="ORF">ABE41_006230</name>
</gene>
<accession>A0A1B1Z2Q4</accession>
<dbReference type="KEGG" id="far:ABE41_006230"/>